<evidence type="ECO:0000313" key="4">
    <source>
        <dbReference type="Proteomes" id="UP001185659"/>
    </source>
</evidence>
<sequence>MSYKTILAILQSEADAPRVLDLALPLAARHDSHVIGLHAEALPMVMASPMGGPVVDLSIDMQEETTRRHKVIRHLFDERARVEGVASEWRGFDSVSGDSAVSGIESARSADLVIAQQTDPDATASMDANIEALLFETGRPVLLVPYIRKAREAEFKKILLAWNGSRQAARAAFDALPFMKEADSVEVFCIDPQDTPRRDASMAGTAIAAALARHGIDVTVKVEQSGGVSHGEVLDNRISDTGADLLVMGAFGRSRLREFVFGGATRTILQSMTVPTFLAH</sequence>
<evidence type="ECO:0000313" key="3">
    <source>
        <dbReference type="EMBL" id="MDV6224834.1"/>
    </source>
</evidence>
<dbReference type="SUPFAM" id="SSF52402">
    <property type="entry name" value="Adenine nucleotide alpha hydrolases-like"/>
    <property type="match status" value="2"/>
</dbReference>
<dbReference type="PRINTS" id="PR01438">
    <property type="entry name" value="UNVRSLSTRESS"/>
</dbReference>
<proteinExistence type="inferred from homology"/>
<feature type="domain" description="UspA" evidence="2">
    <location>
        <begin position="155"/>
        <end position="277"/>
    </location>
</feature>
<dbReference type="RefSeq" id="WP_113156351.1">
    <property type="nucleotide sequence ID" value="NZ_CP177239.1"/>
</dbReference>
<reference evidence="3 4" key="1">
    <citation type="submission" date="2023-10" db="EMBL/GenBank/DDBJ databases">
        <authorList>
            <person name="Venkata Ramana C."/>
            <person name="Sasikala C."/>
            <person name="Dhurka M."/>
        </authorList>
    </citation>
    <scope>NUCLEOTIDE SEQUENCE [LARGE SCALE GENOMIC DNA]</scope>
    <source>
        <strain evidence="3 4">KCTC 32151</strain>
    </source>
</reference>
<evidence type="ECO:0000256" key="1">
    <source>
        <dbReference type="ARBA" id="ARBA00008791"/>
    </source>
</evidence>
<comment type="similarity">
    <text evidence="1">Belongs to the universal stress protein A family.</text>
</comment>
<dbReference type="InterPro" id="IPR006016">
    <property type="entry name" value="UspA"/>
</dbReference>
<dbReference type="EMBL" id="JAWLIP010000001">
    <property type="protein sequence ID" value="MDV6224834.1"/>
    <property type="molecule type" value="Genomic_DNA"/>
</dbReference>
<evidence type="ECO:0000259" key="2">
    <source>
        <dbReference type="Pfam" id="PF00582"/>
    </source>
</evidence>
<dbReference type="CDD" id="cd00293">
    <property type="entry name" value="USP-like"/>
    <property type="match status" value="1"/>
</dbReference>
<keyword evidence="4" id="KW-1185">Reference proteome</keyword>
<organism evidence="3 4">
    <name type="scientific">Nitratireductor aquimarinus</name>
    <dbReference type="NCBI Taxonomy" id="889300"/>
    <lineage>
        <taxon>Bacteria</taxon>
        <taxon>Pseudomonadati</taxon>
        <taxon>Pseudomonadota</taxon>
        <taxon>Alphaproteobacteria</taxon>
        <taxon>Hyphomicrobiales</taxon>
        <taxon>Phyllobacteriaceae</taxon>
        <taxon>Nitratireductor</taxon>
    </lineage>
</organism>
<comment type="caution">
    <text evidence="3">The sequence shown here is derived from an EMBL/GenBank/DDBJ whole genome shotgun (WGS) entry which is preliminary data.</text>
</comment>
<protein>
    <submittedName>
        <fullName evidence="3">Universal stress protein</fullName>
    </submittedName>
</protein>
<dbReference type="Proteomes" id="UP001185659">
    <property type="component" value="Unassembled WGS sequence"/>
</dbReference>
<gene>
    <name evidence="3" type="ORF">R2G56_00920</name>
</gene>
<dbReference type="PANTHER" id="PTHR46268:SF15">
    <property type="entry name" value="UNIVERSAL STRESS PROTEIN HP_0031"/>
    <property type="match status" value="1"/>
</dbReference>
<accession>A0ABU4AF23</accession>
<name>A0ABU4AF23_9HYPH</name>
<dbReference type="InterPro" id="IPR006015">
    <property type="entry name" value="Universal_stress_UspA"/>
</dbReference>
<dbReference type="Gene3D" id="3.40.50.12370">
    <property type="match status" value="1"/>
</dbReference>
<dbReference type="Pfam" id="PF00582">
    <property type="entry name" value="Usp"/>
    <property type="match status" value="1"/>
</dbReference>
<dbReference type="PANTHER" id="PTHR46268">
    <property type="entry name" value="STRESS RESPONSE PROTEIN NHAX"/>
    <property type="match status" value="1"/>
</dbReference>